<dbReference type="OMA" id="ANFFEEG"/>
<dbReference type="Proteomes" id="UP000094892">
    <property type="component" value="Unassembled WGS sequence"/>
</dbReference>
<evidence type="ECO:0000313" key="8">
    <source>
        <dbReference type="Proteomes" id="UP000595466"/>
    </source>
</evidence>
<protein>
    <submittedName>
        <fullName evidence="2">Uncharacterized protein</fullName>
    </submittedName>
</protein>
<dbReference type="Proteomes" id="UP000076882">
    <property type="component" value="Unassembled WGS sequence"/>
</dbReference>
<evidence type="ECO:0000313" key="4">
    <source>
        <dbReference type="EMBL" id="QQM61776.1"/>
    </source>
</evidence>
<dbReference type="Proteomes" id="UP000595466">
    <property type="component" value="Chromosome"/>
</dbReference>
<evidence type="ECO:0000313" key="2">
    <source>
        <dbReference type="EMBL" id="KZU95523.1"/>
    </source>
</evidence>
<dbReference type="RefSeq" id="WP_003642652.1">
    <property type="nucleotide sequence ID" value="NZ_AP018405.1"/>
</dbReference>
<evidence type="ECO:0000313" key="7">
    <source>
        <dbReference type="Proteomes" id="UP000094892"/>
    </source>
</evidence>
<dbReference type="PATRIC" id="fig|1590.142.peg.2395"/>
<reference evidence="3 7" key="2">
    <citation type="submission" date="2016-08" db="EMBL/GenBank/DDBJ databases">
        <title>Genome sequencing of Lactobacillus plantarum JSA22, isolated from fermented soybean paste.</title>
        <authorList>
            <person name="Choi H.S."/>
        </authorList>
    </citation>
    <scope>NUCLEOTIDE SEQUENCE [LARGE SCALE GENOMIC DNA]</scope>
    <source>
        <strain evidence="3 7">JSA22</strain>
    </source>
</reference>
<dbReference type="EMBL" id="MCOL01000001">
    <property type="protein sequence ID" value="ODO62394.1"/>
    <property type="molecule type" value="Genomic_DNA"/>
</dbReference>
<name>A0A0G9GHU7_LACPN</name>
<dbReference type="Proteomes" id="UP000076989">
    <property type="component" value="Unassembled WGS sequence"/>
</dbReference>
<dbReference type="EMBL" id="CP066817">
    <property type="protein sequence ID" value="QQM61776.1"/>
    <property type="molecule type" value="Genomic_DNA"/>
</dbReference>
<evidence type="ECO:0000313" key="5">
    <source>
        <dbReference type="Proteomes" id="UP000076882"/>
    </source>
</evidence>
<dbReference type="EMBL" id="LUXM01000026">
    <property type="protein sequence ID" value="KZU95523.1"/>
    <property type="molecule type" value="Genomic_DNA"/>
</dbReference>
<dbReference type="EMBL" id="LUWI01000030">
    <property type="protein sequence ID" value="KZU02120.1"/>
    <property type="molecule type" value="Genomic_DNA"/>
</dbReference>
<proteinExistence type="predicted"/>
<sequence>MQRNVQAFIDDVTADKVTQDSLTGTYAKLATKVKPWLAKLVAALNADQLAQVTLTAKHEPAISFRLETSVINLPLANLTEIGKVTAAEDTLPINVYMIAESDALPSGLRIDELGSVADVLADQANAEKLLTDWLTAQTDRLDQITAAEA</sequence>
<reference evidence="5 6" key="1">
    <citation type="submission" date="2016-03" db="EMBL/GenBank/DDBJ databases">
        <title>Comparative genomics of 54 Lactobacillus plantarum strains reveals genomic uncoupling from niche constraints.</title>
        <authorList>
            <person name="Martino M.E."/>
        </authorList>
    </citation>
    <scope>NUCLEOTIDE SEQUENCE [LARGE SCALE GENOMIC DNA]</scope>
    <source>
        <strain evidence="2 5">19.1</strain>
        <strain evidence="1 6">Nizo2260</strain>
    </source>
</reference>
<evidence type="ECO:0000313" key="1">
    <source>
        <dbReference type="EMBL" id="KZU02120.1"/>
    </source>
</evidence>
<evidence type="ECO:0000313" key="6">
    <source>
        <dbReference type="Proteomes" id="UP000076989"/>
    </source>
</evidence>
<dbReference type="AlphaFoldDB" id="A0A0G9GHU7"/>
<dbReference type="KEGG" id="lpb:SH83_11150"/>
<reference evidence="4 8" key="3">
    <citation type="submission" date="2020-12" db="EMBL/GenBank/DDBJ databases">
        <title>Whole genome sequencing of Lactobacillus plantarum PC518.</title>
        <authorList>
            <person name="Guo Q."/>
        </authorList>
    </citation>
    <scope>NUCLEOTIDE SEQUENCE [LARGE SCALE GENOMIC DNA]</scope>
    <source>
        <strain evidence="4 8">PC518</strain>
    </source>
</reference>
<evidence type="ECO:0000313" key="3">
    <source>
        <dbReference type="EMBL" id="ODO62394.1"/>
    </source>
</evidence>
<organism evidence="2 5">
    <name type="scientific">Lactiplantibacillus plantarum</name>
    <name type="common">Lactobacillus plantarum</name>
    <dbReference type="NCBI Taxonomy" id="1590"/>
    <lineage>
        <taxon>Bacteria</taxon>
        <taxon>Bacillati</taxon>
        <taxon>Bacillota</taxon>
        <taxon>Bacilli</taxon>
        <taxon>Lactobacillales</taxon>
        <taxon>Lactobacillaceae</taxon>
        <taxon>Lactiplantibacillus</taxon>
    </lineage>
</organism>
<gene>
    <name evidence="4" type="ORF">JH395_04240</name>
    <name evidence="2" type="ORF">Lp19_1477</name>
    <name evidence="3" type="ORF">LPJSA22_02408</name>
    <name evidence="1" type="ORF">Nizo2260_2437</name>
</gene>
<accession>A0A0G9GHU7</accession>